<dbReference type="GeneID" id="134291737"/>
<dbReference type="Proteomes" id="UP000069940">
    <property type="component" value="Unassembled WGS sequence"/>
</dbReference>
<dbReference type="RefSeq" id="XP_062715850.1">
    <property type="nucleotide sequence ID" value="XM_062859866.1"/>
</dbReference>
<organism evidence="2 3">
    <name type="scientific">Aedes albopictus</name>
    <name type="common">Asian tiger mosquito</name>
    <name type="synonym">Stegomyia albopicta</name>
    <dbReference type="NCBI Taxonomy" id="7160"/>
    <lineage>
        <taxon>Eukaryota</taxon>
        <taxon>Metazoa</taxon>
        <taxon>Ecdysozoa</taxon>
        <taxon>Arthropoda</taxon>
        <taxon>Hexapoda</taxon>
        <taxon>Insecta</taxon>
        <taxon>Pterygota</taxon>
        <taxon>Neoptera</taxon>
        <taxon>Endopterygota</taxon>
        <taxon>Diptera</taxon>
        <taxon>Nematocera</taxon>
        <taxon>Culicoidea</taxon>
        <taxon>Culicidae</taxon>
        <taxon>Culicinae</taxon>
        <taxon>Aedini</taxon>
        <taxon>Aedes</taxon>
        <taxon>Stegomyia</taxon>
    </lineage>
</organism>
<dbReference type="InterPro" id="IPR000477">
    <property type="entry name" value="RT_dom"/>
</dbReference>
<keyword evidence="3" id="KW-1185">Reference proteome</keyword>
<reference evidence="3" key="1">
    <citation type="journal article" date="2015" name="Proc. Natl. Acad. Sci. U.S.A.">
        <title>Genome sequence of the Asian Tiger mosquito, Aedes albopictus, reveals insights into its biology, genetics, and evolution.</title>
        <authorList>
            <person name="Chen X.G."/>
            <person name="Jiang X."/>
            <person name="Gu J."/>
            <person name="Xu M."/>
            <person name="Wu Y."/>
            <person name="Deng Y."/>
            <person name="Zhang C."/>
            <person name="Bonizzoni M."/>
            <person name="Dermauw W."/>
            <person name="Vontas J."/>
            <person name="Armbruster P."/>
            <person name="Huang X."/>
            <person name="Yang Y."/>
            <person name="Zhang H."/>
            <person name="He W."/>
            <person name="Peng H."/>
            <person name="Liu Y."/>
            <person name="Wu K."/>
            <person name="Chen J."/>
            <person name="Lirakis M."/>
            <person name="Topalis P."/>
            <person name="Van Leeuwen T."/>
            <person name="Hall A.B."/>
            <person name="Jiang X."/>
            <person name="Thorpe C."/>
            <person name="Mueller R.L."/>
            <person name="Sun C."/>
            <person name="Waterhouse R.M."/>
            <person name="Yan G."/>
            <person name="Tu Z.J."/>
            <person name="Fang X."/>
            <person name="James A.A."/>
        </authorList>
    </citation>
    <scope>NUCLEOTIDE SEQUENCE [LARGE SCALE GENOMIC DNA]</scope>
    <source>
        <strain evidence="3">Foshan</strain>
    </source>
</reference>
<dbReference type="CDD" id="cd01647">
    <property type="entry name" value="RT_LTR"/>
    <property type="match status" value="1"/>
</dbReference>
<proteinExistence type="predicted"/>
<evidence type="ECO:0000313" key="3">
    <source>
        <dbReference type="Proteomes" id="UP000069940"/>
    </source>
</evidence>
<dbReference type="PANTHER" id="PTHR37984">
    <property type="entry name" value="PROTEIN CBG26694"/>
    <property type="match status" value="1"/>
</dbReference>
<protein>
    <recommendedName>
        <fullName evidence="1">Reverse transcriptase domain-containing protein</fullName>
    </recommendedName>
</protein>
<evidence type="ECO:0000313" key="2">
    <source>
        <dbReference type="EnsemblMetazoa" id="AALFPA23_001945.P1468"/>
    </source>
</evidence>
<dbReference type="Gene3D" id="3.10.10.10">
    <property type="entry name" value="HIV Type 1 Reverse Transcriptase, subunit A, domain 1"/>
    <property type="match status" value="1"/>
</dbReference>
<dbReference type="Pfam" id="PF00078">
    <property type="entry name" value="RVT_1"/>
    <property type="match status" value="1"/>
</dbReference>
<dbReference type="SUPFAM" id="SSF56672">
    <property type="entry name" value="DNA/RNA polymerases"/>
    <property type="match status" value="1"/>
</dbReference>
<dbReference type="EnsemblMetazoa" id="AALFPA23_001945.R1468">
    <property type="protein sequence ID" value="AALFPA23_001945.P1468"/>
    <property type="gene ID" value="AALFPA23_001945"/>
</dbReference>
<dbReference type="InterPro" id="IPR043502">
    <property type="entry name" value="DNA/RNA_pol_sf"/>
</dbReference>
<dbReference type="InterPro" id="IPR050951">
    <property type="entry name" value="Retrovirus_Pol_polyprotein"/>
</dbReference>
<dbReference type="PANTHER" id="PTHR37984:SF5">
    <property type="entry name" value="PROTEIN NYNRIN-LIKE"/>
    <property type="match status" value="1"/>
</dbReference>
<accession>A0ABM1XQP6</accession>
<dbReference type="InterPro" id="IPR043128">
    <property type="entry name" value="Rev_trsase/Diguanyl_cyclase"/>
</dbReference>
<sequence length="271" mass="30203">MAVSTVVAKSASGRPLQIESEFTCDLSIDGRVMRGTLRVTKEELHLLGSEMIDVFGLCQGCKLQAEFPRVLAGSLGLCKKAKVQFQLKTRVTPVFRPKRSVAYAMYQAVDNELDRLERAKIITPVDFLKWAAPIVAVRKTNGKIRICGDYSTRLNEALQPHQYPLPLPQDIFTNLANCTIFNAFLKVEVDEGSRNLLTINTHRGLYRNNRLPLGVKAALGAFQQLIETMLVGLKGVSGYLDDIVVGGVDEEDHNRNLRAVLQRIQEFGFTI</sequence>
<dbReference type="Gene3D" id="3.30.70.270">
    <property type="match status" value="1"/>
</dbReference>
<reference evidence="2" key="2">
    <citation type="submission" date="2025-05" db="UniProtKB">
        <authorList>
            <consortium name="EnsemblMetazoa"/>
        </authorList>
    </citation>
    <scope>IDENTIFICATION</scope>
    <source>
        <strain evidence="2">Foshan</strain>
    </source>
</reference>
<evidence type="ECO:0000259" key="1">
    <source>
        <dbReference type="Pfam" id="PF00078"/>
    </source>
</evidence>
<name>A0ABM1XQP6_AEDAL</name>
<feature type="domain" description="Reverse transcriptase" evidence="1">
    <location>
        <begin position="180"/>
        <end position="271"/>
    </location>
</feature>